<dbReference type="InParanoid" id="A5DF36"/>
<feature type="compositionally biased region" description="Basic and acidic residues" evidence="1">
    <location>
        <begin position="84"/>
        <end position="105"/>
    </location>
</feature>
<dbReference type="STRING" id="294746.A5DF36"/>
<dbReference type="EMBL" id="CH408156">
    <property type="protein sequence ID" value="EDK37789.2"/>
    <property type="molecule type" value="Genomic_DNA"/>
</dbReference>
<evidence type="ECO:0000313" key="3">
    <source>
        <dbReference type="Proteomes" id="UP000001997"/>
    </source>
</evidence>
<feature type="region of interest" description="Disordered" evidence="1">
    <location>
        <begin position="84"/>
        <end position="120"/>
    </location>
</feature>
<dbReference type="GeneID" id="5128020"/>
<sequence>MLYVETKVTTTSDMYKNWNKTNNSEDPTDTPTISGFPSTIPTEAPNLSYNSKFSDDDIRLLREFLVNGEKYKWKQVTKEINSRSSIRRYETTYEGGRHPGPKSENDEGAGASNSSTGMKNVSPTFVMKQYQAMLGLPNHAVHFGTLGSSLPYVVAPNGWDDIPNVD</sequence>
<dbReference type="HOGENOM" id="CLU_126689_0_0_1"/>
<dbReference type="eggNOG" id="ENOG502RQ3M">
    <property type="taxonomic scope" value="Eukaryota"/>
</dbReference>
<protein>
    <submittedName>
        <fullName evidence="2">Uncharacterized protein</fullName>
    </submittedName>
</protein>
<feature type="compositionally biased region" description="Polar residues" evidence="1">
    <location>
        <begin position="111"/>
        <end position="120"/>
    </location>
</feature>
<accession>A5DF36</accession>
<dbReference type="AlphaFoldDB" id="A5DF36"/>
<dbReference type="VEuPathDB" id="FungiDB:PGUG_01887"/>
<evidence type="ECO:0000313" key="2">
    <source>
        <dbReference type="EMBL" id="EDK37789.2"/>
    </source>
</evidence>
<dbReference type="OMA" id="NHNIASK"/>
<dbReference type="RefSeq" id="XP_001486216.2">
    <property type="nucleotide sequence ID" value="XM_001486166.1"/>
</dbReference>
<organism evidence="2 3">
    <name type="scientific">Meyerozyma guilliermondii (strain ATCC 6260 / CBS 566 / DSM 6381 / JCM 1539 / NBRC 10279 / NRRL Y-324)</name>
    <name type="common">Yeast</name>
    <name type="synonym">Candida guilliermondii</name>
    <dbReference type="NCBI Taxonomy" id="294746"/>
    <lineage>
        <taxon>Eukaryota</taxon>
        <taxon>Fungi</taxon>
        <taxon>Dikarya</taxon>
        <taxon>Ascomycota</taxon>
        <taxon>Saccharomycotina</taxon>
        <taxon>Pichiomycetes</taxon>
        <taxon>Debaryomycetaceae</taxon>
        <taxon>Meyerozyma</taxon>
    </lineage>
</organism>
<proteinExistence type="predicted"/>
<reference evidence="2 3" key="1">
    <citation type="journal article" date="2009" name="Nature">
        <title>Evolution of pathogenicity and sexual reproduction in eight Candida genomes.</title>
        <authorList>
            <person name="Butler G."/>
            <person name="Rasmussen M.D."/>
            <person name="Lin M.F."/>
            <person name="Santos M.A."/>
            <person name="Sakthikumar S."/>
            <person name="Munro C.A."/>
            <person name="Rheinbay E."/>
            <person name="Grabherr M."/>
            <person name="Forche A."/>
            <person name="Reedy J.L."/>
            <person name="Agrafioti I."/>
            <person name="Arnaud M.B."/>
            <person name="Bates S."/>
            <person name="Brown A.J."/>
            <person name="Brunke S."/>
            <person name="Costanzo M.C."/>
            <person name="Fitzpatrick D.A."/>
            <person name="de Groot P.W."/>
            <person name="Harris D."/>
            <person name="Hoyer L.L."/>
            <person name="Hube B."/>
            <person name="Klis F.M."/>
            <person name="Kodira C."/>
            <person name="Lennard N."/>
            <person name="Logue M.E."/>
            <person name="Martin R."/>
            <person name="Neiman A.M."/>
            <person name="Nikolaou E."/>
            <person name="Quail M.A."/>
            <person name="Quinn J."/>
            <person name="Santos M.C."/>
            <person name="Schmitzberger F.F."/>
            <person name="Sherlock G."/>
            <person name="Shah P."/>
            <person name="Silverstein K.A."/>
            <person name="Skrzypek M.S."/>
            <person name="Soll D."/>
            <person name="Staggs R."/>
            <person name="Stansfield I."/>
            <person name="Stumpf M.P."/>
            <person name="Sudbery P.E."/>
            <person name="Srikantha T."/>
            <person name="Zeng Q."/>
            <person name="Berman J."/>
            <person name="Berriman M."/>
            <person name="Heitman J."/>
            <person name="Gow N.A."/>
            <person name="Lorenz M.C."/>
            <person name="Birren B.W."/>
            <person name="Kellis M."/>
            <person name="Cuomo C.A."/>
        </authorList>
    </citation>
    <scope>NUCLEOTIDE SEQUENCE [LARGE SCALE GENOMIC DNA]</scope>
    <source>
        <strain evidence="3">ATCC 6260 / CBS 566 / DSM 6381 / JCM 1539 / NBRC 10279 / NRRL Y-324</strain>
    </source>
</reference>
<dbReference type="Proteomes" id="UP000001997">
    <property type="component" value="Unassembled WGS sequence"/>
</dbReference>
<gene>
    <name evidence="2" type="ORF">PGUG_01887</name>
</gene>
<keyword evidence="3" id="KW-1185">Reference proteome</keyword>
<name>A5DF36_PICGU</name>
<dbReference type="KEGG" id="pgu:PGUG_01887"/>
<dbReference type="OrthoDB" id="3981234at2759"/>
<evidence type="ECO:0000256" key="1">
    <source>
        <dbReference type="SAM" id="MobiDB-lite"/>
    </source>
</evidence>